<evidence type="ECO:0000256" key="6">
    <source>
        <dbReference type="ARBA" id="ARBA00022801"/>
    </source>
</evidence>
<keyword evidence="8" id="KW-0482">Metalloprotease</keyword>
<dbReference type="STRING" id="490622.A0A395NZ62"/>
<keyword evidence="3" id="KW-0645">Protease</keyword>
<organism evidence="12 13">
    <name type="scientific">Trichoderma arundinaceum</name>
    <dbReference type="NCBI Taxonomy" id="490622"/>
    <lineage>
        <taxon>Eukaryota</taxon>
        <taxon>Fungi</taxon>
        <taxon>Dikarya</taxon>
        <taxon>Ascomycota</taxon>
        <taxon>Pezizomycotina</taxon>
        <taxon>Sordariomycetes</taxon>
        <taxon>Hypocreomycetidae</taxon>
        <taxon>Hypocreales</taxon>
        <taxon>Hypocreaceae</taxon>
        <taxon>Trichoderma</taxon>
    </lineage>
</organism>
<comment type="caution">
    <text evidence="12">The sequence shown here is derived from an EMBL/GenBank/DDBJ whole genome shotgun (WGS) entry which is preliminary data.</text>
</comment>
<dbReference type="Pfam" id="PF05572">
    <property type="entry name" value="Peptidase_M43"/>
    <property type="match status" value="1"/>
</dbReference>
<evidence type="ECO:0000256" key="2">
    <source>
        <dbReference type="ARBA" id="ARBA00008721"/>
    </source>
</evidence>
<dbReference type="GO" id="GO:0008237">
    <property type="term" value="F:metallopeptidase activity"/>
    <property type="evidence" value="ECO:0007669"/>
    <property type="project" value="UniProtKB-KW"/>
</dbReference>
<feature type="compositionally biased region" description="Low complexity" evidence="10">
    <location>
        <begin position="124"/>
        <end position="137"/>
    </location>
</feature>
<dbReference type="Pfam" id="PF13517">
    <property type="entry name" value="FG-GAP_3"/>
    <property type="match status" value="2"/>
</dbReference>
<dbReference type="AlphaFoldDB" id="A0A395NZ62"/>
<proteinExistence type="inferred from homology"/>
<comment type="function">
    <text evidence="1">Secreted metalloproteinase that allows assimilation of proteinaceous substrates.</text>
</comment>
<protein>
    <submittedName>
        <fullName evidence="12">Beta transducin</fullName>
    </submittedName>
</protein>
<evidence type="ECO:0000313" key="13">
    <source>
        <dbReference type="Proteomes" id="UP000266272"/>
    </source>
</evidence>
<name>A0A395NZ62_TRIAR</name>
<keyword evidence="7" id="KW-0862">Zinc</keyword>
<comment type="similarity">
    <text evidence="2">Belongs to the peptidase M43B family.</text>
</comment>
<accession>A0A395NZ62</accession>
<evidence type="ECO:0000256" key="4">
    <source>
        <dbReference type="ARBA" id="ARBA00022723"/>
    </source>
</evidence>
<dbReference type="SUPFAM" id="SSF69318">
    <property type="entry name" value="Integrin alpha N-terminal domain"/>
    <property type="match status" value="1"/>
</dbReference>
<evidence type="ECO:0000313" key="12">
    <source>
        <dbReference type="EMBL" id="RFU81390.1"/>
    </source>
</evidence>
<dbReference type="PANTHER" id="PTHR47466">
    <property type="match status" value="1"/>
</dbReference>
<dbReference type="InterPro" id="IPR024079">
    <property type="entry name" value="MetalloPept_cat_dom_sf"/>
</dbReference>
<reference evidence="12 13" key="1">
    <citation type="journal article" date="2018" name="PLoS Pathog.">
        <title>Evolution of structural diversity of trichothecenes, a family of toxins produced by plant pathogenic and entomopathogenic fungi.</title>
        <authorList>
            <person name="Proctor R.H."/>
            <person name="McCormick S.P."/>
            <person name="Kim H.S."/>
            <person name="Cardoza R.E."/>
            <person name="Stanley A.M."/>
            <person name="Lindo L."/>
            <person name="Kelly A."/>
            <person name="Brown D.W."/>
            <person name="Lee T."/>
            <person name="Vaughan M.M."/>
            <person name="Alexander N.J."/>
            <person name="Busman M."/>
            <person name="Gutierrez S."/>
        </authorList>
    </citation>
    <scope>NUCLEOTIDE SEQUENCE [LARGE SCALE GENOMIC DNA]</scope>
    <source>
        <strain evidence="12 13">IBT 40837</strain>
    </source>
</reference>
<dbReference type="Gene3D" id="2.130.10.130">
    <property type="entry name" value="Integrin alpha, N-terminal"/>
    <property type="match status" value="1"/>
</dbReference>
<evidence type="ECO:0000259" key="11">
    <source>
        <dbReference type="Pfam" id="PF05572"/>
    </source>
</evidence>
<evidence type="ECO:0000256" key="7">
    <source>
        <dbReference type="ARBA" id="ARBA00022833"/>
    </source>
</evidence>
<evidence type="ECO:0000256" key="5">
    <source>
        <dbReference type="ARBA" id="ARBA00022729"/>
    </source>
</evidence>
<feature type="region of interest" description="Disordered" evidence="10">
    <location>
        <begin position="119"/>
        <end position="156"/>
    </location>
</feature>
<keyword evidence="4" id="KW-0479">Metal-binding</keyword>
<dbReference type="SUPFAM" id="SSF55486">
    <property type="entry name" value="Metalloproteases ('zincins'), catalytic domain"/>
    <property type="match status" value="1"/>
</dbReference>
<dbReference type="InterPro" id="IPR028994">
    <property type="entry name" value="Integrin_alpha_N"/>
</dbReference>
<gene>
    <name evidence="12" type="ORF">TARUN_839</name>
</gene>
<feature type="compositionally biased region" description="Basic and acidic residues" evidence="10">
    <location>
        <begin position="140"/>
        <end position="151"/>
    </location>
</feature>
<dbReference type="Proteomes" id="UP000266272">
    <property type="component" value="Unassembled WGS sequence"/>
</dbReference>
<evidence type="ECO:0000256" key="10">
    <source>
        <dbReference type="SAM" id="MobiDB-lite"/>
    </source>
</evidence>
<dbReference type="Gene3D" id="3.40.390.10">
    <property type="entry name" value="Collagenase (Catalytic Domain)"/>
    <property type="match status" value="1"/>
</dbReference>
<dbReference type="EMBL" id="PXOA01000052">
    <property type="protein sequence ID" value="RFU81390.1"/>
    <property type="molecule type" value="Genomic_DNA"/>
</dbReference>
<dbReference type="InterPro" id="IPR008754">
    <property type="entry name" value="Peptidase_M43"/>
</dbReference>
<dbReference type="OrthoDB" id="674604at2759"/>
<keyword evidence="6" id="KW-0378">Hydrolase</keyword>
<dbReference type="PANTHER" id="PTHR47466:SF1">
    <property type="entry name" value="METALLOPROTEASE MEP1 (AFU_ORTHOLOGUE AFUA_1G07730)-RELATED"/>
    <property type="match status" value="1"/>
</dbReference>
<dbReference type="InterPro" id="IPR013517">
    <property type="entry name" value="FG-GAP"/>
</dbReference>
<evidence type="ECO:0000256" key="1">
    <source>
        <dbReference type="ARBA" id="ARBA00003174"/>
    </source>
</evidence>
<sequence>MATEVTTSPFRHCATREYHQHLLTTDPGYKSRRQSLEQFNLALRTSGSLRASVAYIPVVVHVISNNAEENISDAQIDSQITVLNDDSNAANADISTVPAVFQPLTGNARIRFFLAKRNPHGDPTTGITRTSTSITSSNKDGPRGNPDDRTKFTPKGGIDAWPTDHYLNIWVCDLGKDEHGDKLLGYAQFPGGPPKTDGVVIDHTAFGTMGTARAPFNLGRTTTHEVGHYLNCFHIWGDDELECTSSDHCEDTPNQAGSNQGRPRFPNDAICTMFTKCQVKRMDATLSGPRSSLLVSNFQEPILQTGTALHNTDGAFDFAITDWNGDGRPDLVAIKKSNTGSNSTEVHILSGASRFQEFILQTGTALHNTDDTFNFAITDWNGDGRPDLVAIKKSNTGSNSIEVHILSGASKFQKFILQTGTALRNTEDDDMFDFIVTDWTGDGRPDLVAIKKSNTGSNSTEVHILSGASKFQEFIMQTGTALRNTDDTFDFVMTDWNGNGRPDLVAVKKSRTGSNSTEVHIFAG</sequence>
<keyword evidence="5" id="KW-0732">Signal</keyword>
<evidence type="ECO:0000256" key="3">
    <source>
        <dbReference type="ARBA" id="ARBA00022670"/>
    </source>
</evidence>
<dbReference type="GO" id="GO:0046872">
    <property type="term" value="F:metal ion binding"/>
    <property type="evidence" value="ECO:0007669"/>
    <property type="project" value="UniProtKB-KW"/>
</dbReference>
<keyword evidence="13" id="KW-1185">Reference proteome</keyword>
<keyword evidence="9" id="KW-1015">Disulfide bond</keyword>
<dbReference type="GO" id="GO:0006508">
    <property type="term" value="P:proteolysis"/>
    <property type="evidence" value="ECO:0007669"/>
    <property type="project" value="UniProtKB-KW"/>
</dbReference>
<feature type="domain" description="Peptidase M43 pregnancy-associated plasma-A" evidence="11">
    <location>
        <begin position="159"/>
        <end position="258"/>
    </location>
</feature>
<evidence type="ECO:0000256" key="9">
    <source>
        <dbReference type="ARBA" id="ARBA00023157"/>
    </source>
</evidence>
<evidence type="ECO:0000256" key="8">
    <source>
        <dbReference type="ARBA" id="ARBA00023049"/>
    </source>
</evidence>